<dbReference type="Gene3D" id="1.10.1040.10">
    <property type="entry name" value="N-(1-d-carboxylethyl)-l-norvaline Dehydrogenase, domain 2"/>
    <property type="match status" value="1"/>
</dbReference>
<evidence type="ECO:0000313" key="12">
    <source>
        <dbReference type="Proteomes" id="UP001390339"/>
    </source>
</evidence>
<dbReference type="InterPro" id="IPR015815">
    <property type="entry name" value="HIBADH-related"/>
</dbReference>
<keyword evidence="4 8" id="KW-0101">Branched-chain amino acid catabolism</keyword>
<evidence type="ECO:0000256" key="4">
    <source>
        <dbReference type="ARBA" id="ARBA00022456"/>
    </source>
</evidence>
<comment type="pathway">
    <text evidence="1 8">Amino-acid degradation; L-valine degradation.</text>
</comment>
<dbReference type="InterPro" id="IPR002204">
    <property type="entry name" value="3-OH-isobutyrate_DH-rel_CS"/>
</dbReference>
<keyword evidence="6 8" id="KW-0520">NAD</keyword>
<dbReference type="NCBIfam" id="TIGR01692">
    <property type="entry name" value="HIBADH"/>
    <property type="match status" value="1"/>
</dbReference>
<reference evidence="11 12" key="1">
    <citation type="journal article" date="2024" name="IMA Fungus">
        <title>Apiospora arundinis, a panoply of carbohydrate-active enzymes and secondary metabolites.</title>
        <authorList>
            <person name="Sorensen T."/>
            <person name="Petersen C."/>
            <person name="Muurmann A.T."/>
            <person name="Christiansen J.V."/>
            <person name="Brundto M.L."/>
            <person name="Overgaard C.K."/>
            <person name="Boysen A.T."/>
            <person name="Wollenberg R.D."/>
            <person name="Larsen T.O."/>
            <person name="Sorensen J.L."/>
            <person name="Nielsen K.L."/>
            <person name="Sondergaard T.E."/>
        </authorList>
    </citation>
    <scope>NUCLEOTIDE SEQUENCE [LARGE SCALE GENOMIC DNA]</scope>
    <source>
        <strain evidence="11 12">AAU 773</strain>
    </source>
</reference>
<dbReference type="PIRSF" id="PIRSF000103">
    <property type="entry name" value="HIBADH"/>
    <property type="match status" value="1"/>
</dbReference>
<proteinExistence type="inferred from homology"/>
<accession>A0ABR2IWC7</accession>
<dbReference type="EMBL" id="JAPCWZ010000004">
    <property type="protein sequence ID" value="KAK8868920.1"/>
    <property type="molecule type" value="Genomic_DNA"/>
</dbReference>
<dbReference type="PANTHER" id="PTHR22981:SF7">
    <property type="entry name" value="3-HYDROXYISOBUTYRATE DEHYDROGENASE, MITOCHONDRIAL"/>
    <property type="match status" value="1"/>
</dbReference>
<dbReference type="Pfam" id="PF14833">
    <property type="entry name" value="NAD_binding_11"/>
    <property type="match status" value="1"/>
</dbReference>
<comment type="catalytic activity">
    <reaction evidence="7 8">
        <text>3-hydroxy-2-methylpropanoate + NAD(+) = 2-methyl-3-oxopropanoate + NADH + H(+)</text>
        <dbReference type="Rhea" id="RHEA:17681"/>
        <dbReference type="ChEBI" id="CHEBI:11805"/>
        <dbReference type="ChEBI" id="CHEBI:15378"/>
        <dbReference type="ChEBI" id="CHEBI:57540"/>
        <dbReference type="ChEBI" id="CHEBI:57700"/>
        <dbReference type="ChEBI" id="CHEBI:57945"/>
        <dbReference type="EC" id="1.1.1.31"/>
    </reaction>
</comment>
<dbReference type="InterPro" id="IPR006115">
    <property type="entry name" value="6PGDH_NADP-bd"/>
</dbReference>
<dbReference type="SUPFAM" id="SSF51735">
    <property type="entry name" value="NAD(P)-binding Rossmann-fold domains"/>
    <property type="match status" value="1"/>
</dbReference>
<protein>
    <recommendedName>
        <fullName evidence="3 8">3-hydroxyisobutyrate dehydrogenase</fullName>
        <shortName evidence="8">HIBADH</shortName>
        <ecNumber evidence="3 8">1.1.1.31</ecNumber>
    </recommendedName>
</protein>
<gene>
    <name evidence="11" type="ORF">PGQ11_007498</name>
</gene>
<sequence length="336" mass="35916">MMRPQLVAGCLRRTQVSKRAFASSSRRLEKYGFIGLGQMGYQMAKNLQAKLAPSDSIRIFDINQSSVRRLAEDMKSAQTGGAVVTTAETANDAARDSDTVITCLPEPAHVKGVFSDILSSDLPKRDRVYIDCSTIDPSSSREVAKMVASAGQGQFVDAPMSGGVVGATAGTLTFMLGAPDALLPKIEPILLRMGKRVLHCGAQGTGLSAKLANNYLLAINNIATAEAMNLGIRWGLDPKTLANVINVSTGKCWPSEINNPVKGVVEGAPAGRDYSGGFGISLMKKDLNLAIVAAQEADARLELGDRAKQVYAEAEKLEECKGRDFSVVYRYLNGKE</sequence>
<evidence type="ECO:0000259" key="9">
    <source>
        <dbReference type="Pfam" id="PF03446"/>
    </source>
</evidence>
<keyword evidence="5 8" id="KW-0560">Oxidoreductase</keyword>
<dbReference type="SUPFAM" id="SSF48179">
    <property type="entry name" value="6-phosphogluconate dehydrogenase C-terminal domain-like"/>
    <property type="match status" value="1"/>
</dbReference>
<dbReference type="Gene3D" id="3.40.50.720">
    <property type="entry name" value="NAD(P)-binding Rossmann-like Domain"/>
    <property type="match status" value="1"/>
</dbReference>
<evidence type="ECO:0000256" key="7">
    <source>
        <dbReference type="ARBA" id="ARBA00049197"/>
    </source>
</evidence>
<evidence type="ECO:0000256" key="6">
    <source>
        <dbReference type="ARBA" id="ARBA00023027"/>
    </source>
</evidence>
<comment type="similarity">
    <text evidence="2">Belongs to the HIBADH-related family. 3-hydroxyisobutyrate dehydrogenase subfamily.</text>
</comment>
<dbReference type="Pfam" id="PF03446">
    <property type="entry name" value="NAD_binding_2"/>
    <property type="match status" value="1"/>
</dbReference>
<dbReference type="PANTHER" id="PTHR22981">
    <property type="entry name" value="3-HYDROXYISOBUTYRATE DEHYDROGENASE-RELATED"/>
    <property type="match status" value="1"/>
</dbReference>
<evidence type="ECO:0000256" key="2">
    <source>
        <dbReference type="ARBA" id="ARBA00006013"/>
    </source>
</evidence>
<dbReference type="Proteomes" id="UP001390339">
    <property type="component" value="Unassembled WGS sequence"/>
</dbReference>
<dbReference type="PROSITE" id="PS00895">
    <property type="entry name" value="3_HYDROXYISOBUT_DH"/>
    <property type="match status" value="1"/>
</dbReference>
<feature type="domain" description="3-hydroxyisobutyrate dehydrogenase-like NAD-binding" evidence="10">
    <location>
        <begin position="204"/>
        <end position="332"/>
    </location>
</feature>
<dbReference type="InterPro" id="IPR013328">
    <property type="entry name" value="6PGD_dom2"/>
</dbReference>
<comment type="caution">
    <text evidence="11">The sequence shown here is derived from an EMBL/GenBank/DDBJ whole genome shotgun (WGS) entry which is preliminary data.</text>
</comment>
<keyword evidence="12" id="KW-1185">Reference proteome</keyword>
<name>A0ABR2IWC7_9PEZI</name>
<feature type="domain" description="6-phosphogluconate dehydrogenase NADP-binding" evidence="9">
    <location>
        <begin position="31"/>
        <end position="201"/>
    </location>
</feature>
<organism evidence="11 12">
    <name type="scientific">Apiospora arundinis</name>
    <dbReference type="NCBI Taxonomy" id="335852"/>
    <lineage>
        <taxon>Eukaryota</taxon>
        <taxon>Fungi</taxon>
        <taxon>Dikarya</taxon>
        <taxon>Ascomycota</taxon>
        <taxon>Pezizomycotina</taxon>
        <taxon>Sordariomycetes</taxon>
        <taxon>Xylariomycetidae</taxon>
        <taxon>Amphisphaeriales</taxon>
        <taxon>Apiosporaceae</taxon>
        <taxon>Apiospora</taxon>
    </lineage>
</organism>
<evidence type="ECO:0000313" key="11">
    <source>
        <dbReference type="EMBL" id="KAK8868920.1"/>
    </source>
</evidence>
<dbReference type="InterPro" id="IPR011548">
    <property type="entry name" value="HIBADH"/>
</dbReference>
<evidence type="ECO:0000256" key="8">
    <source>
        <dbReference type="RuleBase" id="RU910714"/>
    </source>
</evidence>
<dbReference type="InterPro" id="IPR029154">
    <property type="entry name" value="HIBADH-like_NADP-bd"/>
</dbReference>
<dbReference type="EC" id="1.1.1.31" evidence="3 8"/>
<evidence type="ECO:0000256" key="1">
    <source>
        <dbReference type="ARBA" id="ARBA00005109"/>
    </source>
</evidence>
<evidence type="ECO:0000256" key="5">
    <source>
        <dbReference type="ARBA" id="ARBA00023002"/>
    </source>
</evidence>
<dbReference type="InterPro" id="IPR008927">
    <property type="entry name" value="6-PGluconate_DH-like_C_sf"/>
</dbReference>
<evidence type="ECO:0000259" key="10">
    <source>
        <dbReference type="Pfam" id="PF14833"/>
    </source>
</evidence>
<dbReference type="InterPro" id="IPR036291">
    <property type="entry name" value="NAD(P)-bd_dom_sf"/>
</dbReference>
<evidence type="ECO:0000256" key="3">
    <source>
        <dbReference type="ARBA" id="ARBA00012991"/>
    </source>
</evidence>